<dbReference type="Gene3D" id="2.130.10.10">
    <property type="entry name" value="YVTN repeat-like/Quinoprotein amine dehydrogenase"/>
    <property type="match status" value="2"/>
</dbReference>
<proteinExistence type="inferred from homology"/>
<comment type="subcellular location">
    <subcellularLocation>
        <location evidence="1 6">Nucleus</location>
    </subcellularLocation>
</comment>
<dbReference type="GO" id="GO:0106004">
    <property type="term" value="P:tRNA (guanine-N7)-methylation"/>
    <property type="evidence" value="ECO:0007669"/>
    <property type="project" value="UniProtKB-UniRule"/>
</dbReference>
<dbReference type="GeneID" id="109721366"/>
<dbReference type="FunFam" id="2.130.10.10:FF:001350">
    <property type="entry name" value="tRNA (guanine-N(7)-)-methyltransferase non-catalytic subunit"/>
    <property type="match status" value="1"/>
</dbReference>
<dbReference type="GO" id="GO:0043527">
    <property type="term" value="C:tRNA methyltransferase complex"/>
    <property type="evidence" value="ECO:0007669"/>
    <property type="project" value="TreeGrafter"/>
</dbReference>
<comment type="similarity">
    <text evidence="6">Belongs to the WD repeat TRM82 family.</text>
</comment>
<feature type="repeat" description="WD" evidence="7">
    <location>
        <begin position="195"/>
        <end position="240"/>
    </location>
</feature>
<evidence type="ECO:0000256" key="2">
    <source>
        <dbReference type="ARBA" id="ARBA00022574"/>
    </source>
</evidence>
<dbReference type="InterPro" id="IPR028884">
    <property type="entry name" value="Trm82"/>
</dbReference>
<comment type="function">
    <text evidence="6">Required for the formation of N(7)-methylguanine at position 46 (m7G46) in tRNA. In the complex, it is required to stabilize and induce conformational changes of the catalytic subunit.</text>
</comment>
<evidence type="ECO:0000256" key="4">
    <source>
        <dbReference type="ARBA" id="ARBA00022737"/>
    </source>
</evidence>
<evidence type="ECO:0000313" key="9">
    <source>
        <dbReference type="RefSeq" id="XP_020104532.1"/>
    </source>
</evidence>
<keyword evidence="2 6" id="KW-0853">WD repeat</keyword>
<evidence type="ECO:0000256" key="7">
    <source>
        <dbReference type="PROSITE-ProRule" id="PRU00221"/>
    </source>
</evidence>
<dbReference type="PANTHER" id="PTHR16288:SF0">
    <property type="entry name" value="TRNA (GUANINE-N(7)-)-METHYLTRANSFERASE NON-CATALYTIC SUBUNIT WDR4"/>
    <property type="match status" value="1"/>
</dbReference>
<dbReference type="SMART" id="SM00320">
    <property type="entry name" value="WD40"/>
    <property type="match status" value="4"/>
</dbReference>
<gene>
    <name evidence="9" type="primary">LOC109721366</name>
</gene>
<organism evidence="8 9">
    <name type="scientific">Ananas comosus</name>
    <name type="common">Pineapple</name>
    <name type="synonym">Ananas ananas</name>
    <dbReference type="NCBI Taxonomy" id="4615"/>
    <lineage>
        <taxon>Eukaryota</taxon>
        <taxon>Viridiplantae</taxon>
        <taxon>Streptophyta</taxon>
        <taxon>Embryophyta</taxon>
        <taxon>Tracheophyta</taxon>
        <taxon>Spermatophyta</taxon>
        <taxon>Magnoliopsida</taxon>
        <taxon>Liliopsida</taxon>
        <taxon>Poales</taxon>
        <taxon>Bromeliaceae</taxon>
        <taxon>Bromelioideae</taxon>
        <taxon>Ananas</taxon>
    </lineage>
</organism>
<sequence>MEEDEGETVSVSEVAPALIAVHPLENSVAVAVGSELRVFDLKGDCPVSMLADSGGPSHSDTIRDITFCPNGSLFASAGDDKLVKIWRTDTWSCVRTVFTEKRVSAVAISCDGLYVTFADKFGLVWLVSLGEDVEGHALVDNKPVPILGHYCSIITSMKFSPDGRFIATADRDFKIRITLFPKRPLKGAHEIQSFCLGHTDYVSCLAFAYPSDQIQGFLLSGSGDSTVRLWNFIDGILLDTCEIGAKAGLIKSEESKPAVTDICTSQDGSLIAVTTQSLNGVILLNCDFSAKSLSVAQVITMEKSYIPTSLALSSSTECLWTVMGASKQPSSGNAQLLTCLRIMSGFGKDSSDAHPHDPVVLQDNEVPGGEKLLLKLQGSLDVAEKEEVLRAAAAALRVSMHNMLIKKQYSVEKREARKSSRNDKKLKK</sequence>
<name>A0A6P5G9P7_ANACO</name>
<keyword evidence="8" id="KW-1185">Reference proteome</keyword>
<dbReference type="PROSITE" id="PS50082">
    <property type="entry name" value="WD_REPEATS_2"/>
    <property type="match status" value="2"/>
</dbReference>
<evidence type="ECO:0000256" key="3">
    <source>
        <dbReference type="ARBA" id="ARBA00022694"/>
    </source>
</evidence>
<dbReference type="PANTHER" id="PTHR16288">
    <property type="entry name" value="WD40 REPEAT PROTEIN 4"/>
    <property type="match status" value="1"/>
</dbReference>
<feature type="repeat" description="WD" evidence="7">
    <location>
        <begin position="55"/>
        <end position="96"/>
    </location>
</feature>
<keyword evidence="3 6" id="KW-0819">tRNA processing</keyword>
<dbReference type="InterPro" id="IPR036322">
    <property type="entry name" value="WD40_repeat_dom_sf"/>
</dbReference>
<dbReference type="GO" id="GO:0005634">
    <property type="term" value="C:nucleus"/>
    <property type="evidence" value="ECO:0007669"/>
    <property type="project" value="UniProtKB-SubCell"/>
</dbReference>
<comment type="pathway">
    <text evidence="6">tRNA modification; N(7)-methylguanine-tRNA biosynthesis.</text>
</comment>
<evidence type="ECO:0000256" key="6">
    <source>
        <dbReference type="HAMAP-Rule" id="MF_03056"/>
    </source>
</evidence>
<dbReference type="UniPathway" id="UPA00989"/>
<dbReference type="SUPFAM" id="SSF50978">
    <property type="entry name" value="WD40 repeat-like"/>
    <property type="match status" value="1"/>
</dbReference>
<dbReference type="Proteomes" id="UP000515123">
    <property type="component" value="Linkage group 1"/>
</dbReference>
<dbReference type="OrthoDB" id="339900at2759"/>
<dbReference type="RefSeq" id="XP_020104532.1">
    <property type="nucleotide sequence ID" value="XM_020248943.1"/>
</dbReference>
<dbReference type="PROSITE" id="PS50294">
    <property type="entry name" value="WD_REPEATS_REGION"/>
    <property type="match status" value="1"/>
</dbReference>
<evidence type="ECO:0000313" key="8">
    <source>
        <dbReference type="Proteomes" id="UP000515123"/>
    </source>
</evidence>
<reference evidence="9" key="2">
    <citation type="submission" date="2025-08" db="UniProtKB">
        <authorList>
            <consortium name="RefSeq"/>
        </authorList>
    </citation>
    <scope>IDENTIFICATION</scope>
    <source>
        <tissue evidence="9">Leaf</tissue>
    </source>
</reference>
<keyword evidence="5 6" id="KW-0539">Nucleus</keyword>
<dbReference type="GO" id="GO:0005829">
    <property type="term" value="C:cytosol"/>
    <property type="evidence" value="ECO:0007669"/>
    <property type="project" value="TreeGrafter"/>
</dbReference>
<dbReference type="InterPro" id="IPR015943">
    <property type="entry name" value="WD40/YVTN_repeat-like_dom_sf"/>
</dbReference>
<comment type="subunit">
    <text evidence="6">Forms a heterodimer with the catalytic subunit.</text>
</comment>
<accession>A0A6P5G9P7</accession>
<dbReference type="AlphaFoldDB" id="A0A6P5G9P7"/>
<dbReference type="InterPro" id="IPR001680">
    <property type="entry name" value="WD40_rpt"/>
</dbReference>
<dbReference type="Pfam" id="PF00400">
    <property type="entry name" value="WD40"/>
    <property type="match status" value="3"/>
</dbReference>
<evidence type="ECO:0000256" key="5">
    <source>
        <dbReference type="ARBA" id="ARBA00023242"/>
    </source>
</evidence>
<reference evidence="8" key="1">
    <citation type="journal article" date="2015" name="Nat. Genet.">
        <title>The pineapple genome and the evolution of CAM photosynthesis.</title>
        <authorList>
            <person name="Ming R."/>
            <person name="VanBuren R."/>
            <person name="Wai C.M."/>
            <person name="Tang H."/>
            <person name="Schatz M.C."/>
            <person name="Bowers J.E."/>
            <person name="Lyons E."/>
            <person name="Wang M.L."/>
            <person name="Chen J."/>
            <person name="Biggers E."/>
            <person name="Zhang J."/>
            <person name="Huang L."/>
            <person name="Zhang L."/>
            <person name="Miao W."/>
            <person name="Zhang J."/>
            <person name="Ye Z."/>
            <person name="Miao C."/>
            <person name="Lin Z."/>
            <person name="Wang H."/>
            <person name="Zhou H."/>
            <person name="Yim W.C."/>
            <person name="Priest H.D."/>
            <person name="Zheng C."/>
            <person name="Woodhouse M."/>
            <person name="Edger P.P."/>
            <person name="Guyot R."/>
            <person name="Guo H.B."/>
            <person name="Guo H."/>
            <person name="Zheng G."/>
            <person name="Singh R."/>
            <person name="Sharma A."/>
            <person name="Min X."/>
            <person name="Zheng Y."/>
            <person name="Lee H."/>
            <person name="Gurtowski J."/>
            <person name="Sedlazeck F.J."/>
            <person name="Harkess A."/>
            <person name="McKain M.R."/>
            <person name="Liao Z."/>
            <person name="Fang J."/>
            <person name="Liu J."/>
            <person name="Zhang X."/>
            <person name="Zhang Q."/>
            <person name="Hu W."/>
            <person name="Qin Y."/>
            <person name="Wang K."/>
            <person name="Chen L.Y."/>
            <person name="Shirley N."/>
            <person name="Lin Y.R."/>
            <person name="Liu L.Y."/>
            <person name="Hernandez A.G."/>
            <person name="Wright C.L."/>
            <person name="Bulone V."/>
            <person name="Tuskan G.A."/>
            <person name="Heath K."/>
            <person name="Zee F."/>
            <person name="Moore P.H."/>
            <person name="Sunkar R."/>
            <person name="Leebens-Mack J.H."/>
            <person name="Mockler T."/>
            <person name="Bennetzen J.L."/>
            <person name="Freeling M."/>
            <person name="Sankoff D."/>
            <person name="Paterson A.H."/>
            <person name="Zhu X."/>
            <person name="Yang X."/>
            <person name="Smith J.A."/>
            <person name="Cushman J.C."/>
            <person name="Paull R.E."/>
            <person name="Yu Q."/>
        </authorList>
    </citation>
    <scope>NUCLEOTIDE SEQUENCE [LARGE SCALE GENOMIC DNA]</scope>
    <source>
        <strain evidence="8">cv. F153</strain>
    </source>
</reference>
<keyword evidence="4 6" id="KW-0677">Repeat</keyword>
<protein>
    <recommendedName>
        <fullName evidence="6">tRNA (guanine-N(7)-)-methyltransferase non-catalytic subunit</fullName>
    </recommendedName>
    <alternativeName>
        <fullName evidence="6">WD repeat-containing protein 4 homolog</fullName>
    </alternativeName>
</protein>
<evidence type="ECO:0000256" key="1">
    <source>
        <dbReference type="ARBA" id="ARBA00004123"/>
    </source>
</evidence>
<dbReference type="HAMAP" id="MF_03056">
    <property type="entry name" value="TRM82"/>
    <property type="match status" value="1"/>
</dbReference>